<dbReference type="STRING" id="1798661.A3D65_01130"/>
<dbReference type="EMBL" id="MHLL01000034">
    <property type="protein sequence ID" value="OGZ08463.1"/>
    <property type="molecule type" value="Genomic_DNA"/>
</dbReference>
<feature type="transmembrane region" description="Helical" evidence="1">
    <location>
        <begin position="80"/>
        <end position="113"/>
    </location>
</feature>
<evidence type="ECO:0008006" key="4">
    <source>
        <dbReference type="Google" id="ProtNLM"/>
    </source>
</evidence>
<dbReference type="AlphaFoldDB" id="A0A1G2D4E5"/>
<comment type="caution">
    <text evidence="2">The sequence shown here is derived from an EMBL/GenBank/DDBJ whole genome shotgun (WGS) entry which is preliminary data.</text>
</comment>
<evidence type="ECO:0000256" key="1">
    <source>
        <dbReference type="SAM" id="Phobius"/>
    </source>
</evidence>
<sequence length="459" mass="50684">MSSHIKEKLVQAAHEAAERIGDAVAEEIRKGGTVISQEIQESTERIISVVTVAESTGKEAAQAGIAEETVIQVVPDERNIAGVGFILVALFFAVLSFWGVALVLFFIGVARFIMGPLWSWKIEVPNGFRGVSCNNGKPDKLAKQARNWNFNIFRYIPALVTARDLPIEITSAGHTGDFATIARSDLYVLRVEDPQKFVQDASLATVEKLLRAHARMIMLRVISSIKDSRVKFARGKLVNVADEINRHLVPLTGVKIHECTPTQVTNVILDDLEYVRTQIEGIRTLQNDLVTKIENAQKTVEQHRRRDEREVVNKSLELQQEYGDLVTAITQSMNATKQSIAMHARQQLDRAVSSLTAEAAVVRSKIQKAKSLLQSVDGLKLMFSIRKAKIMRLAYRHMTPREVTVIDVPGIGAGVGMSLGTDFMGRIINAAGNGDHAKAPHGTEHDDIPHLTVVREVKA</sequence>
<dbReference type="Proteomes" id="UP000177996">
    <property type="component" value="Unassembled WGS sequence"/>
</dbReference>
<evidence type="ECO:0000313" key="3">
    <source>
        <dbReference type="Proteomes" id="UP000177996"/>
    </source>
</evidence>
<accession>A0A1G2D4E5</accession>
<name>A0A1G2D4E5_9BACT</name>
<protein>
    <recommendedName>
        <fullName evidence="4">Band 7 domain-containing protein</fullName>
    </recommendedName>
</protein>
<reference evidence="2 3" key="1">
    <citation type="journal article" date="2016" name="Nat. Commun.">
        <title>Thousands of microbial genomes shed light on interconnected biogeochemical processes in an aquifer system.</title>
        <authorList>
            <person name="Anantharaman K."/>
            <person name="Brown C.T."/>
            <person name="Hug L.A."/>
            <person name="Sharon I."/>
            <person name="Castelle C.J."/>
            <person name="Probst A.J."/>
            <person name="Thomas B.C."/>
            <person name="Singh A."/>
            <person name="Wilkins M.J."/>
            <person name="Karaoz U."/>
            <person name="Brodie E.L."/>
            <person name="Williams K.H."/>
            <person name="Hubbard S.S."/>
            <person name="Banfield J.F."/>
        </authorList>
    </citation>
    <scope>NUCLEOTIDE SEQUENCE [LARGE SCALE GENOMIC DNA]</scope>
</reference>
<gene>
    <name evidence="2" type="ORF">A3D65_01130</name>
</gene>
<proteinExistence type="predicted"/>
<keyword evidence="1" id="KW-1133">Transmembrane helix</keyword>
<keyword evidence="1" id="KW-0812">Transmembrane</keyword>
<organism evidence="2 3">
    <name type="scientific">Candidatus Lloydbacteria bacterium RIFCSPHIGHO2_02_FULL_50_13</name>
    <dbReference type="NCBI Taxonomy" id="1798661"/>
    <lineage>
        <taxon>Bacteria</taxon>
        <taxon>Candidatus Lloydiibacteriota</taxon>
    </lineage>
</organism>
<evidence type="ECO:0000313" key="2">
    <source>
        <dbReference type="EMBL" id="OGZ08463.1"/>
    </source>
</evidence>
<keyword evidence="1" id="KW-0472">Membrane</keyword>